<dbReference type="InterPro" id="IPR051606">
    <property type="entry name" value="Polyketide_Oxido-like"/>
</dbReference>
<dbReference type="OrthoDB" id="10254221at2759"/>
<dbReference type="InterPro" id="IPR016040">
    <property type="entry name" value="NAD(P)-bd_dom"/>
</dbReference>
<dbReference type="EMBL" id="SEOQ01000462">
    <property type="protein sequence ID" value="TFY62476.1"/>
    <property type="molecule type" value="Genomic_DNA"/>
</dbReference>
<organism evidence="3 4">
    <name type="scientific">Dentipellis fragilis</name>
    <dbReference type="NCBI Taxonomy" id="205917"/>
    <lineage>
        <taxon>Eukaryota</taxon>
        <taxon>Fungi</taxon>
        <taxon>Dikarya</taxon>
        <taxon>Basidiomycota</taxon>
        <taxon>Agaricomycotina</taxon>
        <taxon>Agaricomycetes</taxon>
        <taxon>Russulales</taxon>
        <taxon>Hericiaceae</taxon>
        <taxon>Dentipellis</taxon>
    </lineage>
</organism>
<sequence>MSNWLSTDSGGRVLPPLSLPLAFHPSRTYIYLPVHRHLSPELPSAFVAPEGIMRVLVLGGTGAIGQLLVQEALAAKHVVVIYTRSPQKLPESITSHRDVVVVKGELQDEEALAKAMEGVHAVLSALGPSAWHPRGTPLAKGYKTVLKVMHAHGVKRLIALGTPSIRDPLDRFSPMYSSMVAVIATLANTAYRDIVAVGDVIRADEELVWTIPRVPILTNSDNREVLTGYAGEFKMGPTVARVAFAAFVVQELEKNAWARKAPIICSA</sequence>
<evidence type="ECO:0000259" key="2">
    <source>
        <dbReference type="Pfam" id="PF13460"/>
    </source>
</evidence>
<feature type="domain" description="NAD(P)-binding" evidence="2">
    <location>
        <begin position="59"/>
        <end position="253"/>
    </location>
</feature>
<dbReference type="SUPFAM" id="SSF51735">
    <property type="entry name" value="NAD(P)-binding Rossmann-fold domains"/>
    <property type="match status" value="1"/>
</dbReference>
<gene>
    <name evidence="3" type="ORF">EVG20_g6689</name>
</gene>
<dbReference type="PANTHER" id="PTHR43355:SF2">
    <property type="entry name" value="FLAVIN REDUCTASE (NADPH)"/>
    <property type="match status" value="1"/>
</dbReference>
<comment type="caution">
    <text evidence="3">The sequence shown here is derived from an EMBL/GenBank/DDBJ whole genome shotgun (WGS) entry which is preliminary data.</text>
</comment>
<dbReference type="InterPro" id="IPR036291">
    <property type="entry name" value="NAD(P)-bd_dom_sf"/>
</dbReference>
<dbReference type="AlphaFoldDB" id="A0A4Y9YIW7"/>
<proteinExistence type="inferred from homology"/>
<dbReference type="STRING" id="205917.A0A4Y9YIW7"/>
<dbReference type="GO" id="GO:0004074">
    <property type="term" value="F:biliverdin reductase [NAD(P)H] activity"/>
    <property type="evidence" value="ECO:0007669"/>
    <property type="project" value="TreeGrafter"/>
</dbReference>
<evidence type="ECO:0000313" key="3">
    <source>
        <dbReference type="EMBL" id="TFY62476.1"/>
    </source>
</evidence>
<accession>A0A4Y9YIW7</accession>
<dbReference type="GO" id="GO:0042602">
    <property type="term" value="F:riboflavin reductase (NADPH) activity"/>
    <property type="evidence" value="ECO:0007669"/>
    <property type="project" value="TreeGrafter"/>
</dbReference>
<dbReference type="PANTHER" id="PTHR43355">
    <property type="entry name" value="FLAVIN REDUCTASE (NADPH)"/>
    <property type="match status" value="1"/>
</dbReference>
<dbReference type="Gene3D" id="3.40.50.720">
    <property type="entry name" value="NAD(P)-binding Rossmann-like Domain"/>
    <property type="match status" value="1"/>
</dbReference>
<dbReference type="Pfam" id="PF13460">
    <property type="entry name" value="NAD_binding_10"/>
    <property type="match status" value="1"/>
</dbReference>
<protein>
    <recommendedName>
        <fullName evidence="2">NAD(P)-binding domain-containing protein</fullName>
    </recommendedName>
</protein>
<dbReference type="Proteomes" id="UP000298327">
    <property type="component" value="Unassembled WGS sequence"/>
</dbReference>
<name>A0A4Y9YIW7_9AGAM</name>
<reference evidence="3 4" key="1">
    <citation type="submission" date="2019-02" db="EMBL/GenBank/DDBJ databases">
        <title>Genome sequencing of the rare red list fungi Dentipellis fragilis.</title>
        <authorList>
            <person name="Buettner E."/>
            <person name="Kellner H."/>
        </authorList>
    </citation>
    <scope>NUCLEOTIDE SEQUENCE [LARGE SCALE GENOMIC DNA]</scope>
    <source>
        <strain evidence="3 4">DSM 105465</strain>
    </source>
</reference>
<comment type="similarity">
    <text evidence="1">Belongs to the avfA family.</text>
</comment>
<keyword evidence="4" id="KW-1185">Reference proteome</keyword>
<evidence type="ECO:0000256" key="1">
    <source>
        <dbReference type="ARBA" id="ARBA00038376"/>
    </source>
</evidence>
<evidence type="ECO:0000313" key="4">
    <source>
        <dbReference type="Proteomes" id="UP000298327"/>
    </source>
</evidence>